<evidence type="ECO:0000313" key="2">
    <source>
        <dbReference type="Proteomes" id="UP000049222"/>
    </source>
</evidence>
<sequence length="90" mass="10483">MLTAYWFQIEVTDRPSKSNWGFGVTAFDRTDAEAILRTHVFEGDVPAITHVTENIRFEDLERDHVRRNMGVMVERGVWFPKGYNPDGIIR</sequence>
<keyword evidence="2" id="KW-1185">Reference proteome</keyword>
<dbReference type="AlphaFoldDB" id="A0A0M6YFD1"/>
<organism evidence="1 2">
    <name type="scientific">Jannaschia donghaensis</name>
    <dbReference type="NCBI Taxonomy" id="420998"/>
    <lineage>
        <taxon>Bacteria</taxon>
        <taxon>Pseudomonadati</taxon>
        <taxon>Pseudomonadota</taxon>
        <taxon>Alphaproteobacteria</taxon>
        <taxon>Rhodobacterales</taxon>
        <taxon>Roseobacteraceae</taxon>
        <taxon>Jannaschia</taxon>
    </lineage>
</organism>
<dbReference type="Proteomes" id="UP000049222">
    <property type="component" value="Unassembled WGS sequence"/>
</dbReference>
<gene>
    <name evidence="1" type="ORF">JDO7802_00664</name>
</gene>
<evidence type="ECO:0000313" key="1">
    <source>
        <dbReference type="EMBL" id="CTQ48660.1"/>
    </source>
</evidence>
<accession>A0A0M6YFD1</accession>
<proteinExistence type="predicted"/>
<dbReference type="STRING" id="420998.JDO7802_00664"/>
<reference evidence="1 2" key="1">
    <citation type="submission" date="2015-07" db="EMBL/GenBank/DDBJ databases">
        <authorList>
            <person name="Noorani M."/>
        </authorList>
    </citation>
    <scope>NUCLEOTIDE SEQUENCE [LARGE SCALE GENOMIC DNA]</scope>
    <source>
        <strain evidence="1 2">CECT 7802</strain>
    </source>
</reference>
<dbReference type="EMBL" id="CXSU01000005">
    <property type="protein sequence ID" value="CTQ48660.1"/>
    <property type="molecule type" value="Genomic_DNA"/>
</dbReference>
<name>A0A0M6YFD1_9RHOB</name>
<protein>
    <submittedName>
        <fullName evidence="1">Uncharacterized protein</fullName>
    </submittedName>
</protein>